<evidence type="ECO:0000313" key="8">
    <source>
        <dbReference type="EMBL" id="MCH6469685.1"/>
    </source>
</evidence>
<dbReference type="PANTHER" id="PTHR38459">
    <property type="entry name" value="PROPHAGE BACTOPRENOL-LINKED GLUCOSE TRANSLOCASE HOMOLOG"/>
    <property type="match status" value="1"/>
</dbReference>
<comment type="similarity">
    <text evidence="2">Belongs to the GtrA family.</text>
</comment>
<dbReference type="InterPro" id="IPR051401">
    <property type="entry name" value="GtrA_CellWall_Glycosyl"/>
</dbReference>
<keyword evidence="3 6" id="KW-0812">Transmembrane</keyword>
<protein>
    <submittedName>
        <fullName evidence="8">GtrA family protein</fullName>
    </submittedName>
</protein>
<evidence type="ECO:0000256" key="4">
    <source>
        <dbReference type="ARBA" id="ARBA00022989"/>
    </source>
</evidence>
<gene>
    <name evidence="8" type="ORF">L0M17_06740</name>
</gene>
<accession>A0ABS9TZ69</accession>
<comment type="caution">
    <text evidence="8">The sequence shown here is derived from an EMBL/GenBank/DDBJ whole genome shotgun (WGS) entry which is preliminary data.</text>
</comment>
<feature type="transmembrane region" description="Helical" evidence="6">
    <location>
        <begin position="114"/>
        <end position="131"/>
    </location>
</feature>
<comment type="subcellular location">
    <subcellularLocation>
        <location evidence="1">Membrane</location>
        <topology evidence="1">Multi-pass membrane protein</topology>
    </subcellularLocation>
</comment>
<evidence type="ECO:0000256" key="1">
    <source>
        <dbReference type="ARBA" id="ARBA00004141"/>
    </source>
</evidence>
<organism evidence="8 9">
    <name type="scientific">Sinomonas terrae</name>
    <dbReference type="NCBI Taxonomy" id="2908838"/>
    <lineage>
        <taxon>Bacteria</taxon>
        <taxon>Bacillati</taxon>
        <taxon>Actinomycetota</taxon>
        <taxon>Actinomycetes</taxon>
        <taxon>Micrococcales</taxon>
        <taxon>Micrococcaceae</taxon>
        <taxon>Sinomonas</taxon>
    </lineage>
</organism>
<keyword evidence="9" id="KW-1185">Reference proteome</keyword>
<dbReference type="PANTHER" id="PTHR38459:SF1">
    <property type="entry name" value="PROPHAGE BACTOPRENOL-LINKED GLUCOSE TRANSLOCASE HOMOLOG"/>
    <property type="match status" value="1"/>
</dbReference>
<evidence type="ECO:0000259" key="7">
    <source>
        <dbReference type="Pfam" id="PF04138"/>
    </source>
</evidence>
<dbReference type="Pfam" id="PF04138">
    <property type="entry name" value="GtrA_DPMS_TM"/>
    <property type="match status" value="1"/>
</dbReference>
<evidence type="ECO:0000256" key="2">
    <source>
        <dbReference type="ARBA" id="ARBA00009399"/>
    </source>
</evidence>
<dbReference type="InterPro" id="IPR007267">
    <property type="entry name" value="GtrA_DPMS_TM"/>
</dbReference>
<feature type="domain" description="GtrA/DPMS transmembrane" evidence="7">
    <location>
        <begin position="23"/>
        <end position="136"/>
    </location>
</feature>
<keyword evidence="5 6" id="KW-0472">Membrane</keyword>
<evidence type="ECO:0000256" key="3">
    <source>
        <dbReference type="ARBA" id="ARBA00022692"/>
    </source>
</evidence>
<evidence type="ECO:0000256" key="5">
    <source>
        <dbReference type="ARBA" id="ARBA00023136"/>
    </source>
</evidence>
<dbReference type="RefSeq" id="WP_241053102.1">
    <property type="nucleotide sequence ID" value="NZ_JAKZBV010000001.1"/>
</dbReference>
<evidence type="ECO:0000256" key="6">
    <source>
        <dbReference type="SAM" id="Phobius"/>
    </source>
</evidence>
<dbReference type="Proteomes" id="UP001202922">
    <property type="component" value="Unassembled WGS sequence"/>
</dbReference>
<sequence>MQQTRFPLLKRLWALVAGSSVVKFLLVGGLSFAIDLGTLALLHEAFHIDLWIATPIAFIISLLFNFIAQRSFTFRSNSRRDASFIKYIALAIVNTGATDVIVNVIAAAGLSYSIGKVVSTVLTMTWNYFLYRHWIFKKGKKEALETSPSSTDAARD</sequence>
<dbReference type="EMBL" id="JAKZBV010000001">
    <property type="protein sequence ID" value="MCH6469685.1"/>
    <property type="molecule type" value="Genomic_DNA"/>
</dbReference>
<feature type="transmembrane region" description="Helical" evidence="6">
    <location>
        <begin position="12"/>
        <end position="34"/>
    </location>
</feature>
<evidence type="ECO:0000313" key="9">
    <source>
        <dbReference type="Proteomes" id="UP001202922"/>
    </source>
</evidence>
<feature type="transmembrane region" description="Helical" evidence="6">
    <location>
        <begin position="46"/>
        <end position="67"/>
    </location>
</feature>
<keyword evidence="4 6" id="KW-1133">Transmembrane helix</keyword>
<proteinExistence type="inferred from homology"/>
<feature type="transmembrane region" description="Helical" evidence="6">
    <location>
        <begin position="87"/>
        <end position="108"/>
    </location>
</feature>
<name>A0ABS9TZ69_9MICC</name>
<reference evidence="8 9" key="1">
    <citation type="submission" date="2022-03" db="EMBL/GenBank/DDBJ databases">
        <title>Sinomonas sp. isolated from a soil.</title>
        <authorList>
            <person name="Han J."/>
            <person name="Kim D.-U."/>
        </authorList>
    </citation>
    <scope>NUCLEOTIDE SEQUENCE [LARGE SCALE GENOMIC DNA]</scope>
    <source>
        <strain evidence="8 9">5-5</strain>
    </source>
</reference>